<feature type="region of interest" description="Disordered" evidence="1">
    <location>
        <begin position="58"/>
        <end position="115"/>
    </location>
</feature>
<evidence type="ECO:0000313" key="2">
    <source>
        <dbReference type="EMBL" id="MXQ80787.1"/>
    </source>
</evidence>
<comment type="caution">
    <text evidence="2">The sequence shown here is derived from an EMBL/GenBank/DDBJ whole genome shotgun (WGS) entry which is preliminary data.</text>
</comment>
<dbReference type="EMBL" id="VBQZ03000005">
    <property type="protein sequence ID" value="MXQ80787.1"/>
    <property type="molecule type" value="Genomic_DNA"/>
</dbReference>
<protein>
    <submittedName>
        <fullName evidence="2">Uncharacterized protein</fullName>
    </submittedName>
</protein>
<dbReference type="AlphaFoldDB" id="A0A6B0QVE6"/>
<evidence type="ECO:0000256" key="1">
    <source>
        <dbReference type="SAM" id="MobiDB-lite"/>
    </source>
</evidence>
<name>A0A6B0QVE6_9CETA</name>
<gene>
    <name evidence="2" type="ORF">E5288_WYG009093</name>
</gene>
<feature type="compositionally biased region" description="Basic residues" evidence="1">
    <location>
        <begin position="105"/>
        <end position="115"/>
    </location>
</feature>
<sequence length="115" mass="12398">MAAALLTAWSQDAILAKSNNQTRKDFPLQKKILEPQISKTSEGGSTDRCTKLFRCGPPASDCPQPGEPRCPSVKSIGGRGRGSFGVSVADGRVRLRDPGRLSGTKNRRRRSPAPH</sequence>
<proteinExistence type="predicted"/>
<reference evidence="2" key="1">
    <citation type="submission" date="2019-10" db="EMBL/GenBank/DDBJ databases">
        <title>The sequence and de novo assembly of the wild yak genome.</title>
        <authorList>
            <person name="Liu Y."/>
        </authorList>
    </citation>
    <scope>NUCLEOTIDE SEQUENCE [LARGE SCALE GENOMIC DNA]</scope>
    <source>
        <strain evidence="2">WY2019</strain>
    </source>
</reference>
<accession>A0A6B0QVE6</accession>
<keyword evidence="3" id="KW-1185">Reference proteome</keyword>
<dbReference type="Proteomes" id="UP000322234">
    <property type="component" value="Unassembled WGS sequence"/>
</dbReference>
<evidence type="ECO:0000313" key="3">
    <source>
        <dbReference type="Proteomes" id="UP000322234"/>
    </source>
</evidence>
<organism evidence="2 3">
    <name type="scientific">Bos mutus</name>
    <name type="common">wild yak</name>
    <dbReference type="NCBI Taxonomy" id="72004"/>
    <lineage>
        <taxon>Eukaryota</taxon>
        <taxon>Metazoa</taxon>
        <taxon>Chordata</taxon>
        <taxon>Craniata</taxon>
        <taxon>Vertebrata</taxon>
        <taxon>Euteleostomi</taxon>
        <taxon>Mammalia</taxon>
        <taxon>Eutheria</taxon>
        <taxon>Laurasiatheria</taxon>
        <taxon>Artiodactyla</taxon>
        <taxon>Ruminantia</taxon>
        <taxon>Pecora</taxon>
        <taxon>Bovidae</taxon>
        <taxon>Bovinae</taxon>
        <taxon>Bos</taxon>
    </lineage>
</organism>